<dbReference type="InterPro" id="IPR036944">
    <property type="entry name" value="PPIase_FKBP_N_sf"/>
</dbReference>
<gene>
    <name evidence="9" type="ORF">V6U78_04185</name>
</gene>
<dbReference type="InterPro" id="IPR000774">
    <property type="entry name" value="PPIase_FKBP_N"/>
</dbReference>
<dbReference type="Pfam" id="PF00254">
    <property type="entry name" value="FKBP_C"/>
    <property type="match status" value="1"/>
</dbReference>
<dbReference type="NCBIfam" id="NF008602">
    <property type="entry name" value="PRK11570.1"/>
    <property type="match status" value="1"/>
</dbReference>
<reference evidence="9 10" key="1">
    <citation type="submission" date="2024-02" db="EMBL/GenBank/DDBJ databases">
        <title>Marinospirillum sp. MEB 164 isolated from Lonar lake sediment.</title>
        <authorList>
            <person name="Joshi A."/>
            <person name="Thite S."/>
        </authorList>
    </citation>
    <scope>NUCLEOTIDE SEQUENCE [LARGE SCALE GENOMIC DNA]</scope>
    <source>
        <strain evidence="9 10">MEB164</strain>
    </source>
</reference>
<evidence type="ECO:0000256" key="5">
    <source>
        <dbReference type="PROSITE-ProRule" id="PRU00277"/>
    </source>
</evidence>
<dbReference type="InterPro" id="IPR046357">
    <property type="entry name" value="PPIase_dom_sf"/>
</dbReference>
<feature type="chain" id="PRO_5046835103" description="Peptidyl-prolyl cis-trans isomerase" evidence="7">
    <location>
        <begin position="27"/>
        <end position="233"/>
    </location>
</feature>
<proteinExistence type="inferred from homology"/>
<evidence type="ECO:0000256" key="4">
    <source>
        <dbReference type="ARBA" id="ARBA00023235"/>
    </source>
</evidence>
<comment type="catalytic activity">
    <reaction evidence="1 5 6">
        <text>[protein]-peptidylproline (omega=180) = [protein]-peptidylproline (omega=0)</text>
        <dbReference type="Rhea" id="RHEA:16237"/>
        <dbReference type="Rhea" id="RHEA-COMP:10747"/>
        <dbReference type="Rhea" id="RHEA-COMP:10748"/>
        <dbReference type="ChEBI" id="CHEBI:83833"/>
        <dbReference type="ChEBI" id="CHEBI:83834"/>
        <dbReference type="EC" id="5.2.1.8"/>
    </reaction>
</comment>
<organism evidence="9 10">
    <name type="scientific">Marinospirillum alkalitolerans</name>
    <dbReference type="NCBI Taxonomy" id="3123374"/>
    <lineage>
        <taxon>Bacteria</taxon>
        <taxon>Pseudomonadati</taxon>
        <taxon>Pseudomonadota</taxon>
        <taxon>Gammaproteobacteria</taxon>
        <taxon>Oceanospirillales</taxon>
        <taxon>Oceanospirillaceae</taxon>
        <taxon>Marinospirillum</taxon>
    </lineage>
</organism>
<dbReference type="EC" id="5.2.1.8" evidence="6"/>
<feature type="domain" description="PPIase FKBP-type" evidence="8">
    <location>
        <begin position="146"/>
        <end position="232"/>
    </location>
</feature>
<protein>
    <recommendedName>
        <fullName evidence="6">Peptidyl-prolyl cis-trans isomerase</fullName>
        <ecNumber evidence="6">5.2.1.8</ecNumber>
    </recommendedName>
</protein>
<evidence type="ECO:0000256" key="2">
    <source>
        <dbReference type="ARBA" id="ARBA00006577"/>
    </source>
</evidence>
<keyword evidence="10" id="KW-1185">Reference proteome</keyword>
<evidence type="ECO:0000259" key="8">
    <source>
        <dbReference type="PROSITE" id="PS50059"/>
    </source>
</evidence>
<dbReference type="Pfam" id="PF01346">
    <property type="entry name" value="FKBP_N"/>
    <property type="match status" value="1"/>
</dbReference>
<evidence type="ECO:0000313" key="10">
    <source>
        <dbReference type="Proteomes" id="UP001621714"/>
    </source>
</evidence>
<keyword evidence="4 5" id="KW-0413">Isomerase</keyword>
<evidence type="ECO:0000256" key="1">
    <source>
        <dbReference type="ARBA" id="ARBA00000971"/>
    </source>
</evidence>
<sequence>MLKPLGQWALAAGLTLTSLTATQVMANELNTEEARTGYSLGVMVGRQLHEDIDQLDIESFTLALQDIYAGNTPRLNDEQIGEIINALQERLMEESMARHQQVAQTNLERGQAYLAENAQRDGVQTLDSGLQYEVVRAGEGARPSATDQVQVHYEGRLVNGEVFDSSYARNQPASFRVNQVIQGWQEALQLMPVGSEWMIYIPAELAYGSNGAGGAIGPNEALVFKVELLDIAR</sequence>
<keyword evidence="7" id="KW-0732">Signal</keyword>
<dbReference type="SUPFAM" id="SSF54534">
    <property type="entry name" value="FKBP-like"/>
    <property type="match status" value="1"/>
</dbReference>
<evidence type="ECO:0000256" key="6">
    <source>
        <dbReference type="RuleBase" id="RU003915"/>
    </source>
</evidence>
<accession>A0ABW8PVC6</accession>
<dbReference type="PANTHER" id="PTHR43811:SF19">
    <property type="entry name" value="39 KDA FK506-BINDING NUCLEAR PROTEIN"/>
    <property type="match status" value="1"/>
</dbReference>
<comment type="similarity">
    <text evidence="2 6">Belongs to the FKBP-type PPIase family.</text>
</comment>
<dbReference type="PANTHER" id="PTHR43811">
    <property type="entry name" value="FKBP-TYPE PEPTIDYL-PROLYL CIS-TRANS ISOMERASE FKPA"/>
    <property type="match status" value="1"/>
</dbReference>
<dbReference type="Gene3D" id="3.10.50.40">
    <property type="match status" value="1"/>
</dbReference>
<evidence type="ECO:0000256" key="3">
    <source>
        <dbReference type="ARBA" id="ARBA00023110"/>
    </source>
</evidence>
<evidence type="ECO:0000313" key="9">
    <source>
        <dbReference type="EMBL" id="MFK7160232.1"/>
    </source>
</evidence>
<dbReference type="GO" id="GO:0003755">
    <property type="term" value="F:peptidyl-prolyl cis-trans isomerase activity"/>
    <property type="evidence" value="ECO:0007669"/>
    <property type="project" value="UniProtKB-EC"/>
</dbReference>
<dbReference type="InterPro" id="IPR001179">
    <property type="entry name" value="PPIase_FKBP_dom"/>
</dbReference>
<evidence type="ECO:0000256" key="7">
    <source>
        <dbReference type="SAM" id="SignalP"/>
    </source>
</evidence>
<dbReference type="RefSeq" id="WP_405337527.1">
    <property type="nucleotide sequence ID" value="NZ_JBANFI010000002.1"/>
</dbReference>
<dbReference type="Gene3D" id="1.10.287.460">
    <property type="entry name" value="Peptidyl-prolyl cis-trans isomerase, FKBP-type, N-terminal domain"/>
    <property type="match status" value="1"/>
</dbReference>
<dbReference type="Proteomes" id="UP001621714">
    <property type="component" value="Unassembled WGS sequence"/>
</dbReference>
<dbReference type="PROSITE" id="PS50059">
    <property type="entry name" value="FKBP_PPIASE"/>
    <property type="match status" value="1"/>
</dbReference>
<comment type="caution">
    <text evidence="9">The sequence shown here is derived from an EMBL/GenBank/DDBJ whole genome shotgun (WGS) entry which is preliminary data.</text>
</comment>
<dbReference type="EMBL" id="JBANFI010000002">
    <property type="protein sequence ID" value="MFK7160232.1"/>
    <property type="molecule type" value="Genomic_DNA"/>
</dbReference>
<keyword evidence="3 5" id="KW-0697">Rotamase</keyword>
<name>A0ABW8PVC6_9GAMM</name>
<feature type="signal peptide" evidence="7">
    <location>
        <begin position="1"/>
        <end position="26"/>
    </location>
</feature>